<keyword evidence="2" id="KW-1185">Reference proteome</keyword>
<dbReference type="EMBL" id="JANRMS010000256">
    <property type="protein sequence ID" value="KAJ3543198.1"/>
    <property type="molecule type" value="Genomic_DNA"/>
</dbReference>
<protein>
    <submittedName>
        <fullName evidence="1">Uncharacterized protein</fullName>
    </submittedName>
</protein>
<comment type="caution">
    <text evidence="1">The sequence shown here is derived from an EMBL/GenBank/DDBJ whole genome shotgun (WGS) entry which is preliminary data.</text>
</comment>
<proteinExistence type="predicted"/>
<dbReference type="Proteomes" id="UP001148629">
    <property type="component" value="Unassembled WGS sequence"/>
</dbReference>
<evidence type="ECO:0000313" key="2">
    <source>
        <dbReference type="Proteomes" id="UP001148629"/>
    </source>
</evidence>
<organism evidence="1 2">
    <name type="scientific">Fusarium decemcellulare</name>
    <dbReference type="NCBI Taxonomy" id="57161"/>
    <lineage>
        <taxon>Eukaryota</taxon>
        <taxon>Fungi</taxon>
        <taxon>Dikarya</taxon>
        <taxon>Ascomycota</taxon>
        <taxon>Pezizomycotina</taxon>
        <taxon>Sordariomycetes</taxon>
        <taxon>Hypocreomycetidae</taxon>
        <taxon>Hypocreales</taxon>
        <taxon>Nectriaceae</taxon>
        <taxon>Fusarium</taxon>
        <taxon>Fusarium decemcellulare species complex</taxon>
    </lineage>
</organism>
<accession>A0ACC1SNE4</accession>
<reference evidence="1" key="1">
    <citation type="submission" date="2022-08" db="EMBL/GenBank/DDBJ databases">
        <title>Genome Sequence of Fusarium decemcellulare.</title>
        <authorList>
            <person name="Buettner E."/>
        </authorList>
    </citation>
    <scope>NUCLEOTIDE SEQUENCE</scope>
    <source>
        <strain evidence="1">Babe19</strain>
    </source>
</reference>
<sequence length="302" mass="33350">MVRVYCYTFTLSKQGSLTPWSRRHARKDLPAASHARKNIEGLRNLDFVQEKQCKDGSQHFCNLSNHDTVNTASASLMGGFGLADSGLQFVDKEGQSHAIGYLHPDQSVAIHLSSPQRIQGEILYVGSSISLLRSAIEKEVSALEGADDWRRILAEAKDSRRVRLQRFQEGEALGAVKDVKKVEFRVISRHENGFLTDETAKNSGLLKEYRTTDEQIVALKTCIKGDTTMADASCLRRTSGVVGRRAVHPSTLAGGSLFLSNSLFNVDGGHRATKYRRINDVSNEIYREAQDGSLGILADGNR</sequence>
<name>A0ACC1SNE4_9HYPO</name>
<evidence type="ECO:0000313" key="1">
    <source>
        <dbReference type="EMBL" id="KAJ3543198.1"/>
    </source>
</evidence>
<gene>
    <name evidence="1" type="ORF">NM208_g3698</name>
</gene>